<accession>Q2TUH3</accession>
<evidence type="ECO:0000313" key="2">
    <source>
        <dbReference type="EMBL" id="AAS79024.1"/>
    </source>
</evidence>
<proteinExistence type="predicted"/>
<gene>
    <name evidence="2" type="primary">orf211</name>
</gene>
<feature type="compositionally biased region" description="Polar residues" evidence="1">
    <location>
        <begin position="187"/>
        <end position="205"/>
    </location>
</feature>
<keyword evidence="2" id="KW-0496">Mitochondrion</keyword>
<dbReference type="AlphaFoldDB" id="Q2TUH3"/>
<reference evidence="2" key="2">
    <citation type="journal article" date="2006" name="Curr. Genet.">
        <title>Complete mitochondrial genomes of the three brown algae (Heterokonta: Phaeophyceae) Dictyota dichotoma, Fucus vesiculosus and Desmarestia viridis.</title>
        <authorList>
            <person name="Oudot-Le Secq M.P."/>
            <person name="Loiseaux-de Goer S."/>
            <person name="Stam W.T."/>
            <person name="Olsen J.L."/>
        </authorList>
    </citation>
    <scope>NUCLEOTIDE SEQUENCE</scope>
</reference>
<organism evidence="2">
    <name type="scientific">Desmarestia viridis</name>
    <dbReference type="NCBI Taxonomy" id="62313"/>
    <lineage>
        <taxon>Eukaryota</taxon>
        <taxon>Sar</taxon>
        <taxon>Stramenopiles</taxon>
        <taxon>Ochrophyta</taxon>
        <taxon>PX clade</taxon>
        <taxon>Phaeophyceae</taxon>
        <taxon>Desmarestiales</taxon>
        <taxon>Desmarestiaceae</taxon>
        <taxon>Desmarestia</taxon>
    </lineage>
</organism>
<feature type="region of interest" description="Disordered" evidence="1">
    <location>
        <begin position="187"/>
        <end position="211"/>
    </location>
</feature>
<name>Q2TUH3_9PHAE</name>
<protein>
    <submittedName>
        <fullName evidence="2">Uncharacterized protein orf211</fullName>
    </submittedName>
</protein>
<geneLocation type="mitochondrion" evidence="2"/>
<dbReference type="EMBL" id="AY500367">
    <property type="protein sequence ID" value="AAS79024.1"/>
    <property type="molecule type" value="Genomic_DNA"/>
</dbReference>
<reference evidence="2" key="1">
    <citation type="submission" date="2003-12" db="EMBL/GenBank/DDBJ databases">
        <authorList>
            <person name="Oudot-Le Secq M.-P."/>
            <person name="Stam W.T."/>
            <person name="Olsen J.L."/>
        </authorList>
    </citation>
    <scope>NUCLEOTIDE SEQUENCE</scope>
</reference>
<dbReference type="GeneID" id="3861019"/>
<evidence type="ECO:0000256" key="1">
    <source>
        <dbReference type="SAM" id="MobiDB-lite"/>
    </source>
</evidence>
<dbReference type="RefSeq" id="YP_448637.1">
    <property type="nucleotide sequence ID" value="NC_007684.1"/>
</dbReference>
<sequence length="211" mass="23824">MEQVVQSQEDQRRFVKEISNRQNILLESLNDVVIRQDKMSLDLKHLSSGKSHSWHYLSTTLQYLQVISIFTPYIAKILPTTLIENIPLVNKVVWFFSPGQPEWVGPMRNMETNINTLAAALNQTNQGLAGVHTQVTALNETARGLVESQTNIQRIHENGLAEQLARDLNTLATQTPYTPPVPTAEVTSAVDNSTPMDRPRLQNTAHLFRRT</sequence>